<organism evidence="4 5">
    <name type="scientific">Cytobacillus kochii</name>
    <dbReference type="NCBI Taxonomy" id="859143"/>
    <lineage>
        <taxon>Bacteria</taxon>
        <taxon>Bacillati</taxon>
        <taxon>Bacillota</taxon>
        <taxon>Bacilli</taxon>
        <taxon>Bacillales</taxon>
        <taxon>Bacillaceae</taxon>
        <taxon>Cytobacillus</taxon>
    </lineage>
</organism>
<evidence type="ECO:0000313" key="4">
    <source>
        <dbReference type="EMBL" id="ASV68889.1"/>
    </source>
</evidence>
<keyword evidence="1" id="KW-0547">Nucleotide-binding</keyword>
<dbReference type="Gene3D" id="3.40.50.300">
    <property type="entry name" value="P-loop containing nucleotide triphosphate hydrolases"/>
    <property type="match status" value="1"/>
</dbReference>
<gene>
    <name evidence="4" type="ORF">CKF48_17280</name>
</gene>
<dbReference type="Pfam" id="PF00005">
    <property type="entry name" value="ABC_tran"/>
    <property type="match status" value="1"/>
</dbReference>
<evidence type="ECO:0000259" key="3">
    <source>
        <dbReference type="PROSITE" id="PS50893"/>
    </source>
</evidence>
<dbReference type="InterPro" id="IPR027417">
    <property type="entry name" value="P-loop_NTPase"/>
</dbReference>
<evidence type="ECO:0000313" key="5">
    <source>
        <dbReference type="Proteomes" id="UP000215137"/>
    </source>
</evidence>
<dbReference type="KEGG" id="bko:CKF48_17280"/>
<accession>A0A248TL86</accession>
<dbReference type="CDD" id="cd03230">
    <property type="entry name" value="ABC_DR_subfamily_A"/>
    <property type="match status" value="1"/>
</dbReference>
<dbReference type="InterPro" id="IPR003593">
    <property type="entry name" value="AAA+_ATPase"/>
</dbReference>
<feature type="domain" description="ABC transporter" evidence="3">
    <location>
        <begin position="3"/>
        <end position="226"/>
    </location>
</feature>
<dbReference type="Proteomes" id="UP000215137">
    <property type="component" value="Chromosome"/>
</dbReference>
<dbReference type="EMBL" id="CP022983">
    <property type="protein sequence ID" value="ASV68889.1"/>
    <property type="molecule type" value="Genomic_DNA"/>
</dbReference>
<dbReference type="InterPro" id="IPR003439">
    <property type="entry name" value="ABC_transporter-like_ATP-bd"/>
</dbReference>
<name>A0A248TL86_9BACI</name>
<dbReference type="GO" id="GO:0005524">
    <property type="term" value="F:ATP binding"/>
    <property type="evidence" value="ECO:0007669"/>
    <property type="project" value="UniProtKB-KW"/>
</dbReference>
<dbReference type="PROSITE" id="PS50893">
    <property type="entry name" value="ABC_TRANSPORTER_2"/>
    <property type="match status" value="1"/>
</dbReference>
<dbReference type="PANTHER" id="PTHR43158:SF1">
    <property type="entry name" value="ABC TRANSPORTER, ATP-BINDING PROTEIN"/>
    <property type="match status" value="1"/>
</dbReference>
<dbReference type="SUPFAM" id="SSF52540">
    <property type="entry name" value="P-loop containing nucleoside triphosphate hydrolases"/>
    <property type="match status" value="1"/>
</dbReference>
<dbReference type="GO" id="GO:0016887">
    <property type="term" value="F:ATP hydrolysis activity"/>
    <property type="evidence" value="ECO:0007669"/>
    <property type="project" value="InterPro"/>
</dbReference>
<evidence type="ECO:0000256" key="2">
    <source>
        <dbReference type="ARBA" id="ARBA00022840"/>
    </source>
</evidence>
<dbReference type="SMART" id="SM00382">
    <property type="entry name" value="AAA"/>
    <property type="match status" value="1"/>
</dbReference>
<proteinExistence type="predicted"/>
<dbReference type="AlphaFoldDB" id="A0A248TL86"/>
<dbReference type="PANTHER" id="PTHR43158">
    <property type="entry name" value="SKFA PEPTIDE EXPORT ATP-BINDING PROTEIN SKFE"/>
    <property type="match status" value="1"/>
</dbReference>
<dbReference type="RefSeq" id="WP_095372455.1">
    <property type="nucleotide sequence ID" value="NZ_CP022983.1"/>
</dbReference>
<protein>
    <submittedName>
        <fullName evidence="4">Spermidine/putrescine ABC transporter ATP-binding protein</fullName>
    </submittedName>
</protein>
<sequence length="231" mass="26221">MMIEFHKVNKKYGFNQVLKDISFTIRPGKIIGLVGPNGSGKSTILKLISGLTYPSSGEVNVLGEPANRRIASKVIYLTEADSFYPSFTVRDMLNFYESQFADFEQDKAMELLQFMNLNDSVKIRSLSKGNRGRLKLVLALARRAPILLLDEPFSGLDPMVRDSLVQGLLSFIDFEKQTVLMATHEIEEVETVLDELIMIEDGKFLGQYHVETIREEKGLSIKEWMKETYKG</sequence>
<reference evidence="4 5" key="1">
    <citation type="submission" date="2017-08" db="EMBL/GenBank/DDBJ databases">
        <title>Complete Genome Sequence of Bacillus kochii Oregon-R-modENCODE STRAIN BDGP4, isolated from Drosophila melanogaster gut.</title>
        <authorList>
            <person name="Wan K.H."/>
            <person name="Yu C."/>
            <person name="Park S."/>
            <person name="Hammonds A.S."/>
            <person name="Booth B.W."/>
            <person name="Celniker S.E."/>
        </authorList>
    </citation>
    <scope>NUCLEOTIDE SEQUENCE [LARGE SCALE GENOMIC DNA]</scope>
    <source>
        <strain evidence="4 5">BDGP4</strain>
    </source>
</reference>
<dbReference type="OrthoDB" id="9804819at2"/>
<keyword evidence="5" id="KW-1185">Reference proteome</keyword>
<keyword evidence="2 4" id="KW-0067">ATP-binding</keyword>
<evidence type="ECO:0000256" key="1">
    <source>
        <dbReference type="ARBA" id="ARBA00022741"/>
    </source>
</evidence>